<comment type="catalytic activity">
    <reaction evidence="2">
        <text>2 GTP = 3',3'-c-di-GMP + 2 diphosphate</text>
        <dbReference type="Rhea" id="RHEA:24898"/>
        <dbReference type="ChEBI" id="CHEBI:33019"/>
        <dbReference type="ChEBI" id="CHEBI:37565"/>
        <dbReference type="ChEBI" id="CHEBI:58805"/>
        <dbReference type="EC" id="2.7.7.65"/>
    </reaction>
</comment>
<evidence type="ECO:0000259" key="4">
    <source>
        <dbReference type="PROSITE" id="PS50887"/>
    </source>
</evidence>
<dbReference type="SMART" id="SM00116">
    <property type="entry name" value="CBS"/>
    <property type="match status" value="1"/>
</dbReference>
<evidence type="ECO:0000313" key="6">
    <source>
        <dbReference type="EMBL" id="MDU0113091.1"/>
    </source>
</evidence>
<dbReference type="Proteomes" id="UP001257914">
    <property type="component" value="Unassembled WGS sequence"/>
</dbReference>
<dbReference type="EMBL" id="JAWCUA010000007">
    <property type="protein sequence ID" value="MDU0113091.1"/>
    <property type="molecule type" value="Genomic_DNA"/>
</dbReference>
<evidence type="ECO:0000259" key="5">
    <source>
        <dbReference type="PROSITE" id="PS51371"/>
    </source>
</evidence>
<dbReference type="PROSITE" id="PS51371">
    <property type="entry name" value="CBS"/>
    <property type="match status" value="1"/>
</dbReference>
<dbReference type="GO" id="GO:0052621">
    <property type="term" value="F:diguanylate cyclase activity"/>
    <property type="evidence" value="ECO:0007669"/>
    <property type="project" value="UniProtKB-EC"/>
</dbReference>
<dbReference type="PANTHER" id="PTHR45138">
    <property type="entry name" value="REGULATORY COMPONENTS OF SENSORY TRANSDUCTION SYSTEM"/>
    <property type="match status" value="1"/>
</dbReference>
<evidence type="ECO:0000256" key="1">
    <source>
        <dbReference type="ARBA" id="ARBA00012528"/>
    </source>
</evidence>
<dbReference type="InterPro" id="IPR000160">
    <property type="entry name" value="GGDEF_dom"/>
</dbReference>
<dbReference type="RefSeq" id="WP_315946701.1">
    <property type="nucleotide sequence ID" value="NZ_JAWCUA010000007.1"/>
</dbReference>
<dbReference type="Pfam" id="PF00990">
    <property type="entry name" value="GGDEF"/>
    <property type="match status" value="1"/>
</dbReference>
<dbReference type="SMART" id="SM00267">
    <property type="entry name" value="GGDEF"/>
    <property type="match status" value="1"/>
</dbReference>
<evidence type="ECO:0000256" key="3">
    <source>
        <dbReference type="PROSITE-ProRule" id="PRU00703"/>
    </source>
</evidence>
<feature type="domain" description="GGDEF" evidence="4">
    <location>
        <begin position="187"/>
        <end position="315"/>
    </location>
</feature>
<dbReference type="InterPro" id="IPR050469">
    <property type="entry name" value="Diguanylate_Cyclase"/>
</dbReference>
<dbReference type="InterPro" id="IPR043128">
    <property type="entry name" value="Rev_trsase/Diguanyl_cyclase"/>
</dbReference>
<keyword evidence="6" id="KW-0808">Transferase</keyword>
<dbReference type="CDD" id="cd01949">
    <property type="entry name" value="GGDEF"/>
    <property type="match status" value="1"/>
</dbReference>
<dbReference type="SUPFAM" id="SSF54631">
    <property type="entry name" value="CBS-domain pair"/>
    <property type="match status" value="1"/>
</dbReference>
<keyword evidence="7" id="KW-1185">Reference proteome</keyword>
<dbReference type="EC" id="2.7.7.65" evidence="1"/>
<dbReference type="Gene3D" id="3.30.70.270">
    <property type="match status" value="1"/>
</dbReference>
<dbReference type="CDD" id="cd02205">
    <property type="entry name" value="CBS_pair_SF"/>
    <property type="match status" value="1"/>
</dbReference>
<evidence type="ECO:0000313" key="7">
    <source>
        <dbReference type="Proteomes" id="UP001257914"/>
    </source>
</evidence>
<accession>A0ABU3R076</accession>
<dbReference type="SUPFAM" id="SSF55073">
    <property type="entry name" value="Nucleotide cyclase"/>
    <property type="match status" value="1"/>
</dbReference>
<dbReference type="PANTHER" id="PTHR45138:SF9">
    <property type="entry name" value="DIGUANYLATE CYCLASE DGCM-RELATED"/>
    <property type="match status" value="1"/>
</dbReference>
<sequence>MDNSRKTYFMNIKSIMVSAKLNGTPDSSVKQLLDDMIANQHSCGLIGTGNTLQGIINEREVMLVCQAAFQGEPSNAPREVIVSEIMNKQPFCLHQDTPIYDAFVTAKVKQLRSLPVIDDDDRLVGIVTQSELLDAYIKLMELDKDLKITNKKLKSLALEDSLMKIGSRHAMEIDLKYTAAQAKRNKSKYSIAMVDVDFFKRYNDMYGHQSGDVALLSIANIINKVSRESDRVYRYGGEEVLIIMSDTDEHGAKESAERIRAAIEIAAIEHLASELKVLTVSIGLCTKMAGNWEEMVNVADTALYQAKQTGRNRVR</sequence>
<dbReference type="InterPro" id="IPR029787">
    <property type="entry name" value="Nucleotide_cyclase"/>
</dbReference>
<keyword evidence="3" id="KW-0129">CBS domain</keyword>
<dbReference type="InterPro" id="IPR000644">
    <property type="entry name" value="CBS_dom"/>
</dbReference>
<protein>
    <recommendedName>
        <fullName evidence="1">diguanylate cyclase</fullName>
        <ecNumber evidence="1">2.7.7.65</ecNumber>
    </recommendedName>
</protein>
<gene>
    <name evidence="6" type="ORF">RT723_08785</name>
</gene>
<evidence type="ECO:0000256" key="2">
    <source>
        <dbReference type="ARBA" id="ARBA00034247"/>
    </source>
</evidence>
<proteinExistence type="predicted"/>
<dbReference type="PROSITE" id="PS50887">
    <property type="entry name" value="GGDEF"/>
    <property type="match status" value="1"/>
</dbReference>
<dbReference type="Gene3D" id="3.10.580.10">
    <property type="entry name" value="CBS-domain"/>
    <property type="match status" value="1"/>
</dbReference>
<reference evidence="6 7" key="1">
    <citation type="submission" date="2023-10" db="EMBL/GenBank/DDBJ databases">
        <title>Psychrosphaera aquimaarina strain SW33 isolated from seawater.</title>
        <authorList>
            <person name="Bayburt H."/>
            <person name="Kim J.M."/>
            <person name="Choi B.J."/>
            <person name="Jeon C.O."/>
        </authorList>
    </citation>
    <scope>NUCLEOTIDE SEQUENCE [LARGE SCALE GENOMIC DNA]</scope>
    <source>
        <strain evidence="6 7">KCTC 52743</strain>
    </source>
</reference>
<comment type="caution">
    <text evidence="6">The sequence shown here is derived from an EMBL/GenBank/DDBJ whole genome shotgun (WGS) entry which is preliminary data.</text>
</comment>
<dbReference type="InterPro" id="IPR046342">
    <property type="entry name" value="CBS_dom_sf"/>
</dbReference>
<dbReference type="NCBIfam" id="TIGR00254">
    <property type="entry name" value="GGDEF"/>
    <property type="match status" value="1"/>
</dbReference>
<name>A0ABU3R076_9GAMM</name>
<feature type="domain" description="CBS" evidence="5">
    <location>
        <begin position="86"/>
        <end position="144"/>
    </location>
</feature>
<organism evidence="6 7">
    <name type="scientific">Psychrosphaera aquimarina</name>
    <dbReference type="NCBI Taxonomy" id="2044854"/>
    <lineage>
        <taxon>Bacteria</taxon>
        <taxon>Pseudomonadati</taxon>
        <taxon>Pseudomonadota</taxon>
        <taxon>Gammaproteobacteria</taxon>
        <taxon>Alteromonadales</taxon>
        <taxon>Pseudoalteromonadaceae</taxon>
        <taxon>Psychrosphaera</taxon>
    </lineage>
</organism>
<dbReference type="Pfam" id="PF00571">
    <property type="entry name" value="CBS"/>
    <property type="match status" value="1"/>
</dbReference>
<keyword evidence="6" id="KW-0548">Nucleotidyltransferase</keyword>